<dbReference type="InterPro" id="IPR016024">
    <property type="entry name" value="ARM-type_fold"/>
</dbReference>
<evidence type="ECO:0000313" key="1">
    <source>
        <dbReference type="EMBL" id="OHS98368.1"/>
    </source>
</evidence>
<name>A0A1J4JGT4_9EUKA</name>
<reference evidence="1" key="1">
    <citation type="submission" date="2016-10" db="EMBL/GenBank/DDBJ databases">
        <authorList>
            <person name="Benchimol M."/>
            <person name="Almeida L.G."/>
            <person name="Vasconcelos A.T."/>
            <person name="Perreira-Neves A."/>
            <person name="Rosa I.A."/>
            <person name="Tasca T."/>
            <person name="Bogo M.R."/>
            <person name="de Souza W."/>
        </authorList>
    </citation>
    <scope>NUCLEOTIDE SEQUENCE [LARGE SCALE GENOMIC DNA]</scope>
    <source>
        <strain evidence="1">K</strain>
    </source>
</reference>
<dbReference type="RefSeq" id="XP_068351505.1">
    <property type="nucleotide sequence ID" value="XM_068494600.1"/>
</dbReference>
<dbReference type="GeneID" id="94829304"/>
<dbReference type="AlphaFoldDB" id="A0A1J4JGT4"/>
<dbReference type="SUPFAM" id="SSF48371">
    <property type="entry name" value="ARM repeat"/>
    <property type="match status" value="1"/>
</dbReference>
<evidence type="ECO:0000313" key="2">
    <source>
        <dbReference type="Proteomes" id="UP000179807"/>
    </source>
</evidence>
<proteinExistence type="predicted"/>
<dbReference type="OrthoDB" id="10547150at2759"/>
<comment type="caution">
    <text evidence="1">The sequence shown here is derived from an EMBL/GenBank/DDBJ whole genome shotgun (WGS) entry which is preliminary data.</text>
</comment>
<accession>A0A1J4JGT4</accession>
<dbReference type="Proteomes" id="UP000179807">
    <property type="component" value="Unassembled WGS sequence"/>
</dbReference>
<gene>
    <name evidence="1" type="ORF">TRFO_08964</name>
</gene>
<keyword evidence="2" id="KW-1185">Reference proteome</keyword>
<dbReference type="EMBL" id="MLAK01001060">
    <property type="protein sequence ID" value="OHS98368.1"/>
    <property type="molecule type" value="Genomic_DNA"/>
</dbReference>
<protein>
    <submittedName>
        <fullName evidence="1">Uncharacterized protein</fullName>
    </submittedName>
</protein>
<dbReference type="VEuPathDB" id="TrichDB:TRFO_08964"/>
<organism evidence="1 2">
    <name type="scientific">Tritrichomonas foetus</name>
    <dbReference type="NCBI Taxonomy" id="1144522"/>
    <lineage>
        <taxon>Eukaryota</taxon>
        <taxon>Metamonada</taxon>
        <taxon>Parabasalia</taxon>
        <taxon>Tritrichomonadida</taxon>
        <taxon>Tritrichomonadidae</taxon>
        <taxon>Tritrichomonas</taxon>
    </lineage>
</organism>
<sequence length="1186" mass="136618">MNDQEFFTRFSNYLEDGLPEEILRDKTIVQRILNTMMGENPQLNFNILSILRAWCRKMEIRIRIENDNRILMNSGTDLRDAVSPFCIQFAISASTFFKNGSLLPLACITCQELLSLGRIPTPQVVVDRALEQIHNKAVEIPLLELISNSENPVQNLPIYDPIVLFNHPTLHRQLLALSAKDDVMKFNEIKNCYSEIQQINKGEIDVNRDLVQFCDVCLLFNRAPANLFAAYPHPKVRKLFYQHAIKSNLDIPQFSDVLICCGLFDQIVKKDAIKLLKKQIDSLKNGEITHSQIAHLQCIETEKASKLMDKICEFINAADDFTTICSWLRFLYHKEKWIRDQTHEYLQEMLPFKIKIDLKEQPFEDHFVKRYQYNLDRFTKCYDNPLAESLFDTLLTDEQADFIKEIAASKLIEVLLDPSQGINKYLPKLRNLSFSKYPKLMHALSIRDGDWKITSVERLFQLINSITVENSMDLLPILTRVVFRPLLIFEGNGSSLLKLPFYVEDNYDIKGKWGYVNESLYKPVNDFPYADILNDWVHYQPKPNKPIVDGLCIPSLMSLCICDKVLAADLLCQLDTEESALSKLQVIAQPPQIVYLLLICTLSAKIATKSASILCQKYIDKIPSNGMKLNQALTEFGGDCPLPSKINDYVFDPELRRAALSLITTHMQFKKDISCVNFSKIITLLEDELPINIRRQVTLMLINLPRGTISNNLTQQKDSIVRSLAFHTASLDKEHFDDAINCLFNKNEAICCRASAFEFVVSYFSSVKYIEVKKDFSSLYLEFGEIENLFSLQLIKLLSIPQIREQMISYEDYILPYLSNNSSSLFTNAALISLQGYEFSNKEFARAILSLSSNTKYIHNILLILSQLSLDKLKMFDSRIISSICDHIAEDDIDLEFTCINHLLLAQIEFPCDGIPALLSVYKSFYDPTPLHNVLSHIFITSNGCKIAALDAGFLTLARNELVMFGENYSRFRMIWRTVSCFVYDFEEGQNALLDFWSVDTLAEFFDTSDTMLKFYLCLTYRNEITQDAFSGELFELIFDEFDKTRISPPLLLRLIASILNSSNVRKLLYKQKRVQRFLPRLNYAVTHKEWNLLDGMLRILYTLSCYNDGCEELFDKNKITDLFIILLSNETVVKMPIFSALIQNLKRNSITWRALTYATRKTNIELLDKLTHLGDVGQSSRQRNM</sequence>